<protein>
    <submittedName>
        <fullName evidence="2">Uncharacterized protein</fullName>
    </submittedName>
</protein>
<evidence type="ECO:0000313" key="3">
    <source>
        <dbReference type="Proteomes" id="UP000591131"/>
    </source>
</evidence>
<feature type="chain" id="PRO_5029713628" evidence="1">
    <location>
        <begin position="20"/>
        <end position="130"/>
    </location>
</feature>
<dbReference type="EMBL" id="JAAPAO010000038">
    <property type="protein sequence ID" value="KAF4676110.1"/>
    <property type="molecule type" value="Genomic_DNA"/>
</dbReference>
<feature type="signal peptide" evidence="1">
    <location>
        <begin position="1"/>
        <end position="19"/>
    </location>
</feature>
<comment type="caution">
    <text evidence="2">The sequence shown here is derived from an EMBL/GenBank/DDBJ whole genome shotgun (WGS) entry which is preliminary data.</text>
</comment>
<accession>A0A7J6MY30</accession>
<keyword evidence="1" id="KW-0732">Signal</keyword>
<keyword evidence="3" id="KW-1185">Reference proteome</keyword>
<sequence>MNGTLAILLLLTIVMWSQAFPDGKYSQEIGKTLCIQTNWFFHEYIYIKETVKCRGQSVTSPAMVGTGTNPYTIDSSSKKDYGAFFNKVYKECGLKPNLYSDMYKFSYDKEDNTLTSTFQGEKETLKPGTC</sequence>
<proteinExistence type="predicted"/>
<evidence type="ECO:0000256" key="1">
    <source>
        <dbReference type="SAM" id="SignalP"/>
    </source>
</evidence>
<dbReference type="Proteomes" id="UP000591131">
    <property type="component" value="Unassembled WGS sequence"/>
</dbReference>
<evidence type="ECO:0000313" key="2">
    <source>
        <dbReference type="EMBL" id="KAF4676110.1"/>
    </source>
</evidence>
<dbReference type="AlphaFoldDB" id="A0A7J6MY30"/>
<name>A0A7J6MY30_PERCH</name>
<dbReference type="OrthoDB" id="10276609at2759"/>
<organism evidence="2 3">
    <name type="scientific">Perkinsus chesapeaki</name>
    <name type="common">Clam parasite</name>
    <name type="synonym">Perkinsus andrewsi</name>
    <dbReference type="NCBI Taxonomy" id="330153"/>
    <lineage>
        <taxon>Eukaryota</taxon>
        <taxon>Sar</taxon>
        <taxon>Alveolata</taxon>
        <taxon>Perkinsozoa</taxon>
        <taxon>Perkinsea</taxon>
        <taxon>Perkinsida</taxon>
        <taxon>Perkinsidae</taxon>
        <taxon>Perkinsus</taxon>
    </lineage>
</organism>
<reference evidence="2 3" key="1">
    <citation type="submission" date="2020-04" db="EMBL/GenBank/DDBJ databases">
        <title>Perkinsus chesapeaki whole genome sequence.</title>
        <authorList>
            <person name="Bogema D.R."/>
        </authorList>
    </citation>
    <scope>NUCLEOTIDE SEQUENCE [LARGE SCALE GENOMIC DNA]</scope>
    <source>
        <strain evidence="2">ATCC PRA-425</strain>
    </source>
</reference>
<gene>
    <name evidence="2" type="ORF">FOL47_006718</name>
</gene>